<evidence type="ECO:0000313" key="3">
    <source>
        <dbReference type="Proteomes" id="UP000789831"/>
    </source>
</evidence>
<name>A0A9N8Z589_9GLOM</name>
<evidence type="ECO:0000256" key="1">
    <source>
        <dbReference type="SAM" id="MobiDB-lite"/>
    </source>
</evidence>
<feature type="region of interest" description="Disordered" evidence="1">
    <location>
        <begin position="153"/>
        <end position="178"/>
    </location>
</feature>
<dbReference type="OrthoDB" id="2441193at2759"/>
<evidence type="ECO:0000313" key="2">
    <source>
        <dbReference type="EMBL" id="CAG8473689.1"/>
    </source>
</evidence>
<organism evidence="2 3">
    <name type="scientific">Ambispora gerdemannii</name>
    <dbReference type="NCBI Taxonomy" id="144530"/>
    <lineage>
        <taxon>Eukaryota</taxon>
        <taxon>Fungi</taxon>
        <taxon>Fungi incertae sedis</taxon>
        <taxon>Mucoromycota</taxon>
        <taxon>Glomeromycotina</taxon>
        <taxon>Glomeromycetes</taxon>
        <taxon>Archaeosporales</taxon>
        <taxon>Ambisporaceae</taxon>
        <taxon>Ambispora</taxon>
    </lineage>
</organism>
<feature type="region of interest" description="Disordered" evidence="1">
    <location>
        <begin position="531"/>
        <end position="570"/>
    </location>
</feature>
<reference evidence="2" key="1">
    <citation type="submission" date="2021-06" db="EMBL/GenBank/DDBJ databases">
        <authorList>
            <person name="Kallberg Y."/>
            <person name="Tangrot J."/>
            <person name="Rosling A."/>
        </authorList>
    </citation>
    <scope>NUCLEOTIDE SEQUENCE</scope>
    <source>
        <strain evidence="2">MT106</strain>
    </source>
</reference>
<dbReference type="Proteomes" id="UP000789831">
    <property type="component" value="Unassembled WGS sequence"/>
</dbReference>
<protein>
    <submittedName>
        <fullName evidence="2">8463_t:CDS:1</fullName>
    </submittedName>
</protein>
<comment type="caution">
    <text evidence="2">The sequence shown here is derived from an EMBL/GenBank/DDBJ whole genome shotgun (WGS) entry which is preliminary data.</text>
</comment>
<sequence>MSNSKLANKTPEKISTDPWSYHVEISTESSKIHSYFSAVQSRFWTFEHYINWICKNAEPPIWTTCVEQFYESLRMLNKIKVVPLSVRAYVKSLVEIMNEMETQDTMKVLEKTYIALIKERQGKMLSKTLLHAQTDKATYADATGVVGSKRQANLKEVSHEQKKRRTDAQDTDNITDATDVDEDSCNDLSKLDFMKFDESYLAMDPEKMWKLKSGRKVEEIIHQFAKKLHKESCLHSFIINDTDKNAESLFSKEEWKEIFFTSVKKKPKVEVPLRELISKYTLDNISDLRKTVFQPFIPDGFEFNRNLHYNLDYINYAYRGMLLLWEMEDSFTSDPSKLEGWFQHNVWSRLIDPAFHDMKVELIRGEGMSLASSDRKNEGRTISGRKKIGKKGDGIFRITKDRMEFGAIETGRKWEGLKGTKYLKDSLKLNKMLKDMLTQLVAECDRKDDIIRQLQVIGMLNGGNRLQIITMDTPKGYICRVERGKIYEVNGRLSMSQPLAFVVKEILRTKAIFMQTLDLINNNKLSNLFNDDTDDDDVEDNSRSSTPPPFALPKTFPTPHTSRVENKLKI</sequence>
<proteinExistence type="predicted"/>
<keyword evidence="3" id="KW-1185">Reference proteome</keyword>
<accession>A0A9N8Z589</accession>
<dbReference type="EMBL" id="CAJVPL010000251">
    <property type="protein sequence ID" value="CAG8473689.1"/>
    <property type="molecule type" value="Genomic_DNA"/>
</dbReference>
<dbReference type="AlphaFoldDB" id="A0A9N8Z589"/>
<gene>
    <name evidence="2" type="ORF">AGERDE_LOCUS2865</name>
</gene>